<dbReference type="EMBL" id="KB445791">
    <property type="protein sequence ID" value="EMD41728.1"/>
    <property type="molecule type" value="Genomic_DNA"/>
</dbReference>
<proteinExistence type="predicted"/>
<name>M2QX70_CERS8</name>
<reference evidence="1 2" key="1">
    <citation type="journal article" date="2012" name="Proc. Natl. Acad. Sci. U.S.A.">
        <title>Comparative genomics of Ceriporiopsis subvermispora and Phanerochaete chrysosporium provide insight into selective ligninolysis.</title>
        <authorList>
            <person name="Fernandez-Fueyo E."/>
            <person name="Ruiz-Duenas F.J."/>
            <person name="Ferreira P."/>
            <person name="Floudas D."/>
            <person name="Hibbett D.S."/>
            <person name="Canessa P."/>
            <person name="Larrondo L.F."/>
            <person name="James T.Y."/>
            <person name="Seelenfreund D."/>
            <person name="Lobos S."/>
            <person name="Polanco R."/>
            <person name="Tello M."/>
            <person name="Honda Y."/>
            <person name="Watanabe T."/>
            <person name="Watanabe T."/>
            <person name="Ryu J.S."/>
            <person name="Kubicek C.P."/>
            <person name="Schmoll M."/>
            <person name="Gaskell J."/>
            <person name="Hammel K.E."/>
            <person name="St John F.J."/>
            <person name="Vanden Wymelenberg A."/>
            <person name="Sabat G."/>
            <person name="Splinter BonDurant S."/>
            <person name="Syed K."/>
            <person name="Yadav J.S."/>
            <person name="Doddapaneni H."/>
            <person name="Subramanian V."/>
            <person name="Lavin J.L."/>
            <person name="Oguiza J.A."/>
            <person name="Perez G."/>
            <person name="Pisabarro A.G."/>
            <person name="Ramirez L."/>
            <person name="Santoyo F."/>
            <person name="Master E."/>
            <person name="Coutinho P.M."/>
            <person name="Henrissat B."/>
            <person name="Lombard V."/>
            <person name="Magnuson J.K."/>
            <person name="Kuees U."/>
            <person name="Hori C."/>
            <person name="Igarashi K."/>
            <person name="Samejima M."/>
            <person name="Held B.W."/>
            <person name="Barry K.W."/>
            <person name="LaButti K.M."/>
            <person name="Lapidus A."/>
            <person name="Lindquist E.A."/>
            <person name="Lucas S.M."/>
            <person name="Riley R."/>
            <person name="Salamov A.A."/>
            <person name="Hoffmeister D."/>
            <person name="Schwenk D."/>
            <person name="Hadar Y."/>
            <person name="Yarden O."/>
            <person name="de Vries R.P."/>
            <person name="Wiebenga A."/>
            <person name="Stenlid J."/>
            <person name="Eastwood D."/>
            <person name="Grigoriev I.V."/>
            <person name="Berka R.M."/>
            <person name="Blanchette R.A."/>
            <person name="Kersten P."/>
            <person name="Martinez A.T."/>
            <person name="Vicuna R."/>
            <person name="Cullen D."/>
        </authorList>
    </citation>
    <scope>NUCLEOTIDE SEQUENCE [LARGE SCALE GENOMIC DNA]</scope>
    <source>
        <strain evidence="1 2">B</strain>
    </source>
</reference>
<evidence type="ECO:0000313" key="1">
    <source>
        <dbReference type="EMBL" id="EMD41728.1"/>
    </source>
</evidence>
<protein>
    <submittedName>
        <fullName evidence="1">Uncharacterized protein</fullName>
    </submittedName>
</protein>
<dbReference type="HOGENOM" id="CLU_1434279_0_0_1"/>
<accession>M2QX70</accession>
<keyword evidence="2" id="KW-1185">Reference proteome</keyword>
<sequence>MGLRRPRPGVHPLHLSAHAHIAAAATGLLLLQNLSMEPVKRCIQCNAARQLPNAAPPSAPQFNLGLSSAFHCRIRLPRASVSLSAAAHCALASAAPLVSPSAASNPPHAISSFPWGRDSQPLLPRHQSCTRFEPLLRTHTATRLIPTHAHGPVASALALALTDPSAQIAHFVSGQFVSKNLRMTALFGR</sequence>
<evidence type="ECO:0000313" key="2">
    <source>
        <dbReference type="Proteomes" id="UP000016930"/>
    </source>
</evidence>
<dbReference type="AlphaFoldDB" id="M2QX70"/>
<dbReference type="Proteomes" id="UP000016930">
    <property type="component" value="Unassembled WGS sequence"/>
</dbReference>
<organism evidence="1 2">
    <name type="scientific">Ceriporiopsis subvermispora (strain B)</name>
    <name type="common">White-rot fungus</name>
    <name type="synonym">Gelatoporia subvermispora</name>
    <dbReference type="NCBI Taxonomy" id="914234"/>
    <lineage>
        <taxon>Eukaryota</taxon>
        <taxon>Fungi</taxon>
        <taxon>Dikarya</taxon>
        <taxon>Basidiomycota</taxon>
        <taxon>Agaricomycotina</taxon>
        <taxon>Agaricomycetes</taxon>
        <taxon>Polyporales</taxon>
        <taxon>Gelatoporiaceae</taxon>
        <taxon>Gelatoporia</taxon>
    </lineage>
</organism>
<gene>
    <name evidence="1" type="ORF">CERSUDRAFT_90302</name>
</gene>